<dbReference type="Proteomes" id="UP000321204">
    <property type="component" value="Chromosome"/>
</dbReference>
<dbReference type="InterPro" id="IPR003778">
    <property type="entry name" value="CT_A_B"/>
</dbReference>
<dbReference type="AlphaFoldDB" id="A0A5B8ULJ7"/>
<organism evidence="5 6">
    <name type="scientific">Flavisolibacter ginsenosidimutans</name>
    <dbReference type="NCBI Taxonomy" id="661481"/>
    <lineage>
        <taxon>Bacteria</taxon>
        <taxon>Pseudomonadati</taxon>
        <taxon>Bacteroidota</taxon>
        <taxon>Chitinophagia</taxon>
        <taxon>Chitinophagales</taxon>
        <taxon>Chitinophagaceae</taxon>
        <taxon>Flavisolibacter</taxon>
    </lineage>
</organism>
<dbReference type="SMART" id="SM00797">
    <property type="entry name" value="AHS2"/>
    <property type="match status" value="1"/>
</dbReference>
<dbReference type="PANTHER" id="PTHR43309:SF5">
    <property type="entry name" value="5-OXOPROLINASE SUBUNIT C"/>
    <property type="match status" value="1"/>
</dbReference>
<keyword evidence="2" id="KW-0378">Hydrolase</keyword>
<sequence length="325" mass="35972">MSLKITKAGMLDTVQDTGRYGYQHLGINPGGAMDDFSASLANALLGKELNAPVIELHFPASTFLFQQACVVCLTGADFMPCINDVPITLQQPFFVSTNAVLQFKSVKKGARCYLSLLNELKIQKWLSSYSTNLKAGAGGYKGRRLDKEDELEFAFLPHASTNDAVTALPWRYNEAVLSSNELEFIPGNEWDWLDVKSQTDFLNNGFAITPASDRMGYRLQGEKLIQQNKQQLVSSAVSFGTVQLLPDGQLIVLMADHQTTGGYPRIGHVISAHLSKLAQKKPGDEIKFAMTSVNSAEEKYAAQQEHLSRLQNTCNLKMQNWLHAH</sequence>
<dbReference type="InterPro" id="IPR029000">
    <property type="entry name" value="Cyclophilin-like_dom_sf"/>
</dbReference>
<keyword evidence="6" id="KW-1185">Reference proteome</keyword>
<dbReference type="SUPFAM" id="SSF50891">
    <property type="entry name" value="Cyclophilin-like"/>
    <property type="match status" value="1"/>
</dbReference>
<evidence type="ECO:0000256" key="2">
    <source>
        <dbReference type="ARBA" id="ARBA00022801"/>
    </source>
</evidence>
<accession>A0A5B8ULJ7</accession>
<dbReference type="InterPro" id="IPR052708">
    <property type="entry name" value="PxpC"/>
</dbReference>
<dbReference type="NCBIfam" id="TIGR00724">
    <property type="entry name" value="urea_amlyse_rel"/>
    <property type="match status" value="1"/>
</dbReference>
<dbReference type="GO" id="GO:0005524">
    <property type="term" value="F:ATP binding"/>
    <property type="evidence" value="ECO:0007669"/>
    <property type="project" value="UniProtKB-KW"/>
</dbReference>
<evidence type="ECO:0000256" key="1">
    <source>
        <dbReference type="ARBA" id="ARBA00022741"/>
    </source>
</evidence>
<keyword evidence="3" id="KW-0067">ATP-binding</keyword>
<protein>
    <submittedName>
        <fullName evidence="5">Biotin-dependent carboxyltransferase family protein</fullName>
    </submittedName>
</protein>
<dbReference type="GO" id="GO:0016740">
    <property type="term" value="F:transferase activity"/>
    <property type="evidence" value="ECO:0007669"/>
    <property type="project" value="UniProtKB-KW"/>
</dbReference>
<feature type="domain" description="Carboxyltransferase" evidence="4">
    <location>
        <begin position="24"/>
        <end position="307"/>
    </location>
</feature>
<name>A0A5B8ULJ7_9BACT</name>
<dbReference type="OrthoDB" id="9782422at2"/>
<keyword evidence="5" id="KW-0808">Transferase</keyword>
<evidence type="ECO:0000313" key="5">
    <source>
        <dbReference type="EMBL" id="QEC57049.1"/>
    </source>
</evidence>
<proteinExistence type="predicted"/>
<dbReference type="PANTHER" id="PTHR43309">
    <property type="entry name" value="5-OXOPROLINASE SUBUNIT C"/>
    <property type="match status" value="1"/>
</dbReference>
<evidence type="ECO:0000259" key="4">
    <source>
        <dbReference type="SMART" id="SM00797"/>
    </source>
</evidence>
<dbReference type="Gene3D" id="2.40.100.10">
    <property type="entry name" value="Cyclophilin-like"/>
    <property type="match status" value="1"/>
</dbReference>
<dbReference type="GO" id="GO:0016787">
    <property type="term" value="F:hydrolase activity"/>
    <property type="evidence" value="ECO:0007669"/>
    <property type="project" value="UniProtKB-KW"/>
</dbReference>
<dbReference type="KEGG" id="fgg:FSB75_14440"/>
<dbReference type="Pfam" id="PF02626">
    <property type="entry name" value="CT_A_B"/>
    <property type="match status" value="1"/>
</dbReference>
<dbReference type="RefSeq" id="WP_146788932.1">
    <property type="nucleotide sequence ID" value="NZ_BAABIO010000003.1"/>
</dbReference>
<dbReference type="EMBL" id="CP042433">
    <property type="protein sequence ID" value="QEC57049.1"/>
    <property type="molecule type" value="Genomic_DNA"/>
</dbReference>
<evidence type="ECO:0000256" key="3">
    <source>
        <dbReference type="ARBA" id="ARBA00022840"/>
    </source>
</evidence>
<reference evidence="5 6" key="1">
    <citation type="journal article" date="2015" name="Int. J. Syst. Evol. Microbiol.">
        <title>Flavisolibacter ginsenosidimutans sp. nov., with ginsenoside-converting activity isolated from soil used for cultivating ginseng.</title>
        <authorList>
            <person name="Zhao Y."/>
            <person name="Liu Q."/>
            <person name="Kang M.S."/>
            <person name="Jin F."/>
            <person name="Yu H."/>
            <person name="Im W.T."/>
        </authorList>
    </citation>
    <scope>NUCLEOTIDE SEQUENCE [LARGE SCALE GENOMIC DNA]</scope>
    <source>
        <strain evidence="5 6">Gsoil 636</strain>
    </source>
</reference>
<keyword evidence="1" id="KW-0547">Nucleotide-binding</keyword>
<gene>
    <name evidence="5" type="ORF">FSB75_14440</name>
</gene>
<evidence type="ECO:0000313" key="6">
    <source>
        <dbReference type="Proteomes" id="UP000321204"/>
    </source>
</evidence>